<proteinExistence type="predicted"/>
<gene>
    <name evidence="1" type="ORF">RHGRI_002908</name>
</gene>
<organism evidence="1 2">
    <name type="scientific">Rhododendron griersonianum</name>
    <dbReference type="NCBI Taxonomy" id="479676"/>
    <lineage>
        <taxon>Eukaryota</taxon>
        <taxon>Viridiplantae</taxon>
        <taxon>Streptophyta</taxon>
        <taxon>Embryophyta</taxon>
        <taxon>Tracheophyta</taxon>
        <taxon>Spermatophyta</taxon>
        <taxon>Magnoliopsida</taxon>
        <taxon>eudicotyledons</taxon>
        <taxon>Gunneridae</taxon>
        <taxon>Pentapetalae</taxon>
        <taxon>asterids</taxon>
        <taxon>Ericales</taxon>
        <taxon>Ericaceae</taxon>
        <taxon>Ericoideae</taxon>
        <taxon>Rhodoreae</taxon>
        <taxon>Rhododendron</taxon>
    </lineage>
</organism>
<protein>
    <submittedName>
        <fullName evidence="1">Uncharacterized protein</fullName>
    </submittedName>
</protein>
<dbReference type="Proteomes" id="UP000823749">
    <property type="component" value="Chromosome 1"/>
</dbReference>
<name>A0AAV6LQW2_9ERIC</name>
<dbReference type="AlphaFoldDB" id="A0AAV6LQW2"/>
<sequence>MSTACGLESVNWFMSKPKMLWNSSPEKGGGIACRKSAIIRVIEHNWMLQGSFNSIFSPANICYGGDGIRTWNEEAVSRCALFSSQVSQYTTDGLEQARDSLTEAATPFATIAQTSFREHALAGVALACEEADPLCI</sequence>
<keyword evidence="2" id="KW-1185">Reference proteome</keyword>
<dbReference type="EMBL" id="JACTNZ010000001">
    <property type="protein sequence ID" value="KAG5567523.1"/>
    <property type="molecule type" value="Genomic_DNA"/>
</dbReference>
<comment type="caution">
    <text evidence="1">The sequence shown here is derived from an EMBL/GenBank/DDBJ whole genome shotgun (WGS) entry which is preliminary data.</text>
</comment>
<accession>A0AAV6LQW2</accession>
<dbReference type="EMBL" id="JACTNZ010000001">
    <property type="protein sequence ID" value="KAG5567522.1"/>
    <property type="molecule type" value="Genomic_DNA"/>
</dbReference>
<reference evidence="1" key="1">
    <citation type="submission" date="2020-08" db="EMBL/GenBank/DDBJ databases">
        <title>Plant Genome Project.</title>
        <authorList>
            <person name="Zhang R.-G."/>
        </authorList>
    </citation>
    <scope>NUCLEOTIDE SEQUENCE</scope>
    <source>
        <strain evidence="1">WSP0</strain>
        <tissue evidence="1">Leaf</tissue>
    </source>
</reference>
<evidence type="ECO:0000313" key="1">
    <source>
        <dbReference type="EMBL" id="KAG5567523.1"/>
    </source>
</evidence>
<evidence type="ECO:0000313" key="2">
    <source>
        <dbReference type="Proteomes" id="UP000823749"/>
    </source>
</evidence>